<dbReference type="AlphaFoldDB" id="A0A7C8MMH1"/>
<feature type="compositionally biased region" description="Basic and acidic residues" evidence="3">
    <location>
        <begin position="308"/>
        <end position="318"/>
    </location>
</feature>
<evidence type="ECO:0000256" key="2">
    <source>
        <dbReference type="ARBA" id="ARBA00046328"/>
    </source>
</evidence>
<dbReference type="Proteomes" id="UP000481861">
    <property type="component" value="Unassembled WGS sequence"/>
</dbReference>
<sequence>MPEYMKMKNAELETLLKNRGLPSTGKKAEMVERLTKADGEKKTVEAPATTASSTLNTEDEIDWSDGEDLPIAPAPVKPVVVAPVKPVVVAPIKPVVVAPAKPVIAAPVKPVVAASAKPVVATSVKPVIAASAKPVTAPPVNPQAVPNQVAAITPATTNDLTVKAPGEDQTDEKKAPAPDFTRGLAATELDKEIAKRKARAEKFGLNVEEDEGLKKLERAQKFGESGPPKGLDEALPQRRKRGREDNNDGGRNKRRGNDRRGGGDRRGDGNRDGGDRRRNNNNQGGGRRQDTNRNNRSGPGGSASWMSEADRAKAEARKNKWATPAAATAP</sequence>
<gene>
    <name evidence="5" type="ORF">BDV95DRAFT_558263</name>
</gene>
<reference evidence="5 6" key="1">
    <citation type="submission" date="2020-01" db="EMBL/GenBank/DDBJ databases">
        <authorList>
            <consortium name="DOE Joint Genome Institute"/>
            <person name="Haridas S."/>
            <person name="Albert R."/>
            <person name="Binder M."/>
            <person name="Bloem J."/>
            <person name="Labutti K."/>
            <person name="Salamov A."/>
            <person name="Andreopoulos B."/>
            <person name="Baker S.E."/>
            <person name="Barry K."/>
            <person name="Bills G."/>
            <person name="Bluhm B.H."/>
            <person name="Cannon C."/>
            <person name="Castanera R."/>
            <person name="Culley D.E."/>
            <person name="Daum C."/>
            <person name="Ezra D."/>
            <person name="Gonzalez J.B."/>
            <person name="Henrissat B."/>
            <person name="Kuo A."/>
            <person name="Liang C."/>
            <person name="Lipzen A."/>
            <person name="Lutzoni F."/>
            <person name="Magnuson J."/>
            <person name="Mondo S."/>
            <person name="Nolan M."/>
            <person name="Ohm R."/>
            <person name="Pangilinan J."/>
            <person name="Park H.-J.H."/>
            <person name="Ramirez L."/>
            <person name="Alfaro M."/>
            <person name="Sun H."/>
            <person name="Tritt A."/>
            <person name="Yoshinaga Y."/>
            <person name="Zwiers L.-H.L."/>
            <person name="Turgeon B.G."/>
            <person name="Goodwin S.B."/>
            <person name="Spatafora J.W."/>
            <person name="Crous P.W."/>
            <person name="Grigoriev I.V."/>
        </authorList>
    </citation>
    <scope>NUCLEOTIDE SEQUENCE [LARGE SCALE GENOMIC DNA]</scope>
    <source>
        <strain evidence="5 6">CBS 611.86</strain>
    </source>
</reference>
<evidence type="ECO:0000313" key="5">
    <source>
        <dbReference type="EMBL" id="KAF2877002.1"/>
    </source>
</evidence>
<comment type="caution">
    <text evidence="5">The sequence shown here is derived from an EMBL/GenBank/DDBJ whole genome shotgun (WGS) entry which is preliminary data.</text>
</comment>
<feature type="compositionally biased region" description="Acidic residues" evidence="3">
    <location>
        <begin position="57"/>
        <end position="68"/>
    </location>
</feature>
<dbReference type="GO" id="GO:0016973">
    <property type="term" value="P:poly(A)+ mRNA export from nucleus"/>
    <property type="evidence" value="ECO:0007669"/>
    <property type="project" value="TreeGrafter"/>
</dbReference>
<feature type="compositionally biased region" description="Basic and acidic residues" evidence="3">
    <location>
        <begin position="34"/>
        <end position="44"/>
    </location>
</feature>
<dbReference type="InterPro" id="IPR052240">
    <property type="entry name" value="SAP_domain_ribonucleoprotein"/>
</dbReference>
<name>A0A7C8MMH1_9PLEO</name>
<feature type="region of interest" description="Disordered" evidence="3">
    <location>
        <begin position="148"/>
        <end position="330"/>
    </location>
</feature>
<dbReference type="SUPFAM" id="SSF68906">
    <property type="entry name" value="SAP domain"/>
    <property type="match status" value="1"/>
</dbReference>
<feature type="compositionally biased region" description="Basic and acidic residues" evidence="3">
    <location>
        <begin position="230"/>
        <end position="251"/>
    </location>
</feature>
<dbReference type="Pfam" id="PF18592">
    <property type="entry name" value="Tho1_MOS11_C"/>
    <property type="match status" value="1"/>
</dbReference>
<dbReference type="InterPro" id="IPR036361">
    <property type="entry name" value="SAP_dom_sf"/>
</dbReference>
<organism evidence="5 6">
    <name type="scientific">Massariosphaeria phaeospora</name>
    <dbReference type="NCBI Taxonomy" id="100035"/>
    <lineage>
        <taxon>Eukaryota</taxon>
        <taxon>Fungi</taxon>
        <taxon>Dikarya</taxon>
        <taxon>Ascomycota</taxon>
        <taxon>Pezizomycotina</taxon>
        <taxon>Dothideomycetes</taxon>
        <taxon>Pleosporomycetidae</taxon>
        <taxon>Pleosporales</taxon>
        <taxon>Pleosporales incertae sedis</taxon>
        <taxon>Massariosphaeria</taxon>
    </lineage>
</organism>
<dbReference type="PROSITE" id="PS50800">
    <property type="entry name" value="SAP"/>
    <property type="match status" value="1"/>
</dbReference>
<feature type="compositionally biased region" description="Basic and acidic residues" evidence="3">
    <location>
        <begin position="212"/>
        <end position="221"/>
    </location>
</feature>
<feature type="compositionally biased region" description="Basic and acidic residues" evidence="3">
    <location>
        <begin position="258"/>
        <end position="278"/>
    </location>
</feature>
<feature type="region of interest" description="Disordered" evidence="3">
    <location>
        <begin position="34"/>
        <end position="69"/>
    </location>
</feature>
<evidence type="ECO:0000256" key="3">
    <source>
        <dbReference type="SAM" id="MobiDB-lite"/>
    </source>
</evidence>
<dbReference type="Gene3D" id="1.10.720.30">
    <property type="entry name" value="SAP domain"/>
    <property type="match status" value="1"/>
</dbReference>
<dbReference type="PANTHER" id="PTHR46551">
    <property type="entry name" value="SAP DOMAIN-CONTAINING RIBONUCLEOPROTEIN"/>
    <property type="match status" value="1"/>
</dbReference>
<comment type="similarity">
    <text evidence="2">Belongs to the SAP domain-containing ribonucleoprotein family.</text>
</comment>
<dbReference type="PANTHER" id="PTHR46551:SF1">
    <property type="entry name" value="SAP DOMAIN-CONTAINING RIBONUCLEOPROTEIN"/>
    <property type="match status" value="1"/>
</dbReference>
<dbReference type="EMBL" id="JAADJZ010000002">
    <property type="protein sequence ID" value="KAF2877002.1"/>
    <property type="molecule type" value="Genomic_DNA"/>
</dbReference>
<keyword evidence="6" id="KW-1185">Reference proteome</keyword>
<evidence type="ECO:0000256" key="1">
    <source>
        <dbReference type="ARBA" id="ARBA00022553"/>
    </source>
</evidence>
<accession>A0A7C8MMH1</accession>
<dbReference type="SMART" id="SM00513">
    <property type="entry name" value="SAP"/>
    <property type="match status" value="1"/>
</dbReference>
<evidence type="ECO:0000313" key="6">
    <source>
        <dbReference type="Proteomes" id="UP000481861"/>
    </source>
</evidence>
<dbReference type="InterPro" id="IPR003034">
    <property type="entry name" value="SAP_dom"/>
</dbReference>
<dbReference type="OrthoDB" id="445357at2759"/>
<proteinExistence type="inferred from homology"/>
<keyword evidence="1" id="KW-0597">Phosphoprotein</keyword>
<feature type="domain" description="SAP" evidence="4">
    <location>
        <begin position="4"/>
        <end position="38"/>
    </location>
</feature>
<dbReference type="Pfam" id="PF02037">
    <property type="entry name" value="SAP"/>
    <property type="match status" value="1"/>
</dbReference>
<evidence type="ECO:0000259" key="4">
    <source>
        <dbReference type="PROSITE" id="PS50800"/>
    </source>
</evidence>
<protein>
    <recommendedName>
        <fullName evidence="4">SAP domain-containing protein</fullName>
    </recommendedName>
</protein>
<dbReference type="GO" id="GO:0005634">
    <property type="term" value="C:nucleus"/>
    <property type="evidence" value="ECO:0007669"/>
    <property type="project" value="TreeGrafter"/>
</dbReference>
<dbReference type="InterPro" id="IPR040746">
    <property type="entry name" value="THO1_MOS11_C"/>
</dbReference>